<proteinExistence type="inferred from homology"/>
<name>A0A0D1EJM6_9RHOB</name>
<dbReference type="Gene3D" id="3.10.20.310">
    <property type="entry name" value="membrane protein fhac"/>
    <property type="match status" value="5"/>
</dbReference>
<keyword evidence="12" id="KW-1185">Reference proteome</keyword>
<keyword evidence="4 8" id="KW-0732">Signal</keyword>
<evidence type="ECO:0000256" key="1">
    <source>
        <dbReference type="ARBA" id="ARBA00004370"/>
    </source>
</evidence>
<protein>
    <recommendedName>
        <fullName evidence="8 9">Outer membrane protein assembly factor BamA</fullName>
    </recommendedName>
</protein>
<dbReference type="GO" id="GO:0051205">
    <property type="term" value="P:protein insertion into membrane"/>
    <property type="evidence" value="ECO:0007669"/>
    <property type="project" value="UniProtKB-UniRule"/>
</dbReference>
<dbReference type="GO" id="GO:0009279">
    <property type="term" value="C:cell outer membrane"/>
    <property type="evidence" value="ECO:0007669"/>
    <property type="project" value="UniProtKB-SubCell"/>
</dbReference>
<keyword evidence="6 8" id="KW-0472">Membrane</keyword>
<feature type="domain" description="POTRA" evidence="10">
    <location>
        <begin position="357"/>
        <end position="430"/>
    </location>
</feature>
<dbReference type="AlphaFoldDB" id="A0A0D1EJM6"/>
<dbReference type="Pfam" id="PF01103">
    <property type="entry name" value="Omp85"/>
    <property type="match status" value="1"/>
</dbReference>
<comment type="subcellular location">
    <subcellularLocation>
        <location evidence="8">Cell outer membrane</location>
    </subcellularLocation>
    <subcellularLocation>
        <location evidence="1">Membrane</location>
    </subcellularLocation>
</comment>
<dbReference type="Pfam" id="PF07244">
    <property type="entry name" value="POTRA"/>
    <property type="match status" value="4"/>
</dbReference>
<dbReference type="NCBIfam" id="TIGR03303">
    <property type="entry name" value="OM_YaeT"/>
    <property type="match status" value="1"/>
</dbReference>
<dbReference type="InterPro" id="IPR000184">
    <property type="entry name" value="Bac_surfAg_D15"/>
</dbReference>
<evidence type="ECO:0000313" key="12">
    <source>
        <dbReference type="Proteomes" id="UP000032232"/>
    </source>
</evidence>
<dbReference type="HAMAP" id="MF_01430">
    <property type="entry name" value="OM_assembly_BamA"/>
    <property type="match status" value="1"/>
</dbReference>
<evidence type="ECO:0000256" key="8">
    <source>
        <dbReference type="HAMAP-Rule" id="MF_01430"/>
    </source>
</evidence>
<dbReference type="PIRSF" id="PIRSF006076">
    <property type="entry name" value="OM_assembly_OMP85"/>
    <property type="match status" value="1"/>
</dbReference>
<feature type="domain" description="POTRA" evidence="10">
    <location>
        <begin position="104"/>
        <end position="181"/>
    </location>
</feature>
<keyword evidence="7 8" id="KW-0998">Cell outer membrane</keyword>
<evidence type="ECO:0000256" key="9">
    <source>
        <dbReference type="NCBIfam" id="TIGR03303"/>
    </source>
</evidence>
<keyword evidence="5 8" id="KW-0677">Repeat</keyword>
<evidence type="ECO:0000256" key="4">
    <source>
        <dbReference type="ARBA" id="ARBA00022729"/>
    </source>
</evidence>
<dbReference type="InterPro" id="IPR034746">
    <property type="entry name" value="POTRA"/>
</dbReference>
<dbReference type="RefSeq" id="WP_236687840.1">
    <property type="nucleotide sequence ID" value="NZ_FZPF01000004.1"/>
</dbReference>
<dbReference type="Proteomes" id="UP000032232">
    <property type="component" value="Unassembled WGS sequence"/>
</dbReference>
<dbReference type="PATRIC" id="fig|935700.4.peg.2336"/>
<dbReference type="Gene3D" id="2.40.160.50">
    <property type="entry name" value="membrane protein fhac: a member of the omp85/tpsb transporter family"/>
    <property type="match status" value="1"/>
</dbReference>
<gene>
    <name evidence="8 11" type="primary">bamA</name>
    <name evidence="11" type="ORF">jaqu_22700</name>
</gene>
<dbReference type="STRING" id="935700.jaqu_22700"/>
<dbReference type="EMBL" id="JYFE01000041">
    <property type="protein sequence ID" value="KIT16000.1"/>
    <property type="molecule type" value="Genomic_DNA"/>
</dbReference>
<sequence precursor="true">MGARSGGRIGYRPILTFLSGTALAAVTAAAIHAQSFRFSSFDVQGNQRIETATILSTLGVTPGEVVSAGALNDGIQRLQASGLFESVEVVPQGNQLLVLVEEYPTISRISIEGNRRVDDEVLNQIIRSQVRRVYDPRQAEQDAANLAQAYAQEGRLAATVVPKIIRRSDNRVDLIFEVAEGQVSEVERISFVGNRAFSDRRLRRVLETKQAGIFRTFIGSDTFVADRVAFDSQLLRDFYLSRGYIDFELLSATPELSPSRDAYFLTFRVQEGQQFRFNNVTVTSDLPEIDIDAYQRQIRIDDGDVYSPQAVERQIQRLELLATRDGLSFIRATPRVTRNDADLSLDIEFVIERGERVFVERIDIEGNATTLDRVIRRQFETVEGDPFNPREIRAAAERIRALGYFTQAEVTAREGTDEGRVIVDVDVEEQPTGSLGFGVSYSSDNQASVAFSFAETNFLGRGQTLNFAVDTGSQASASNITFVEPAFLDRDLAFSVSAFYNETSRDGRNFDSKDIGFRTGLGFPVGEYSRLNVFYSLTETELERNEDPFDVNDDGIVDPGEGIDPVSAILLRDAGDPTLTSSVGYSFVYNTIGTGLDPTRGIRLTFGQEFAGLGGDEKFVKTTLGVDAQRTVRNDEVVLRASLDVGALVSLDDTVSVRGNRFINNTGLIRGFASGGIGPRDPFAPDDPLGGNYFASARFEAQFPLGFIPEEYGISGALWLDAGSVWGLDDVDGGADGDDGIGLVDDDFFLNSAVGFSILWDTQIGPLRFDFSEAIDKRDFDETQSFDLTIQTRF</sequence>
<comment type="similarity">
    <text evidence="8">Belongs to the BamA family.</text>
</comment>
<dbReference type="InterPro" id="IPR039910">
    <property type="entry name" value="D15-like"/>
</dbReference>
<evidence type="ECO:0000256" key="5">
    <source>
        <dbReference type="ARBA" id="ARBA00022737"/>
    </source>
</evidence>
<dbReference type="PANTHER" id="PTHR12815:SF23">
    <property type="entry name" value="OUTER MEMBRANE PROTEIN ASSEMBLY FACTOR BAMA"/>
    <property type="match status" value="1"/>
</dbReference>
<evidence type="ECO:0000256" key="3">
    <source>
        <dbReference type="ARBA" id="ARBA00022692"/>
    </source>
</evidence>
<keyword evidence="3 8" id="KW-0812">Transmembrane</keyword>
<dbReference type="PROSITE" id="PS51779">
    <property type="entry name" value="POTRA"/>
    <property type="match status" value="3"/>
</dbReference>
<evidence type="ECO:0000256" key="2">
    <source>
        <dbReference type="ARBA" id="ARBA00022452"/>
    </source>
</evidence>
<evidence type="ECO:0000313" key="11">
    <source>
        <dbReference type="EMBL" id="KIT16000.1"/>
    </source>
</evidence>
<feature type="domain" description="POTRA" evidence="10">
    <location>
        <begin position="36"/>
        <end position="103"/>
    </location>
</feature>
<evidence type="ECO:0000256" key="7">
    <source>
        <dbReference type="ARBA" id="ARBA00023237"/>
    </source>
</evidence>
<dbReference type="GO" id="GO:0043165">
    <property type="term" value="P:Gram-negative-bacterium-type cell outer membrane assembly"/>
    <property type="evidence" value="ECO:0007669"/>
    <property type="project" value="UniProtKB-UniRule"/>
</dbReference>
<dbReference type="InterPro" id="IPR010827">
    <property type="entry name" value="BamA/TamA_POTRA"/>
</dbReference>
<keyword evidence="2 8" id="KW-1134">Transmembrane beta strand</keyword>
<reference evidence="11 12" key="1">
    <citation type="submission" date="2015-02" db="EMBL/GenBank/DDBJ databases">
        <title>Genome Sequence of Jannaschia aquimarina DSM28248, a member of the Roseobacter clade.</title>
        <authorList>
            <person name="Voget S."/>
            <person name="Daniel R."/>
        </authorList>
    </citation>
    <scope>NUCLEOTIDE SEQUENCE [LARGE SCALE GENOMIC DNA]</scope>
    <source>
        <strain evidence="11 12">GSW-M26</strain>
    </source>
</reference>
<evidence type="ECO:0000256" key="6">
    <source>
        <dbReference type="ARBA" id="ARBA00023136"/>
    </source>
</evidence>
<comment type="subunit">
    <text evidence="8">Part of the Bam complex.</text>
</comment>
<organism evidence="11 12">
    <name type="scientific">Jannaschia aquimarina</name>
    <dbReference type="NCBI Taxonomy" id="935700"/>
    <lineage>
        <taxon>Bacteria</taxon>
        <taxon>Pseudomonadati</taxon>
        <taxon>Pseudomonadota</taxon>
        <taxon>Alphaproteobacteria</taxon>
        <taxon>Rhodobacterales</taxon>
        <taxon>Roseobacteraceae</taxon>
        <taxon>Jannaschia</taxon>
    </lineage>
</organism>
<comment type="caution">
    <text evidence="11">The sequence shown here is derived from an EMBL/GenBank/DDBJ whole genome shotgun (WGS) entry which is preliminary data.</text>
</comment>
<dbReference type="InterPro" id="IPR023707">
    <property type="entry name" value="OM_assembly_BamA"/>
</dbReference>
<feature type="signal peptide" evidence="8">
    <location>
        <begin position="1"/>
        <end position="24"/>
    </location>
</feature>
<accession>A0A0D1EJM6</accession>
<comment type="function">
    <text evidence="8">Part of the outer membrane protein assembly complex, which is involved in assembly and insertion of beta-barrel proteins into the outer membrane.</text>
</comment>
<dbReference type="PANTHER" id="PTHR12815">
    <property type="entry name" value="SORTING AND ASSEMBLY MACHINERY SAMM50 PROTEIN FAMILY MEMBER"/>
    <property type="match status" value="1"/>
</dbReference>
<evidence type="ECO:0000259" key="10">
    <source>
        <dbReference type="PROSITE" id="PS51779"/>
    </source>
</evidence>
<feature type="chain" id="PRO_5008985703" description="Outer membrane protein assembly factor BamA" evidence="8">
    <location>
        <begin position="25"/>
        <end position="794"/>
    </location>
</feature>